<dbReference type="PANTHER" id="PTHR13683">
    <property type="entry name" value="ASPARTYL PROTEASES"/>
    <property type="match status" value="1"/>
</dbReference>
<dbReference type="FunFam" id="2.40.70.10:FF:000021">
    <property type="entry name" value="Aspartyl protease AED1"/>
    <property type="match status" value="1"/>
</dbReference>
<dbReference type="FunFam" id="2.40.70.10:FF:000013">
    <property type="entry name" value="Aspartyl protease AED1"/>
    <property type="match status" value="1"/>
</dbReference>
<feature type="active site" evidence="7">
    <location>
        <position position="300"/>
    </location>
</feature>
<evidence type="ECO:0000256" key="1">
    <source>
        <dbReference type="ARBA" id="ARBA00007447"/>
    </source>
</evidence>
<evidence type="ECO:0000313" key="10">
    <source>
        <dbReference type="Proteomes" id="UP001370490"/>
    </source>
</evidence>
<dbReference type="GO" id="GO:0004190">
    <property type="term" value="F:aspartic-type endopeptidase activity"/>
    <property type="evidence" value="ECO:0007669"/>
    <property type="project" value="UniProtKB-KW"/>
</dbReference>
<dbReference type="Pfam" id="PF14541">
    <property type="entry name" value="TAXi_C"/>
    <property type="match status" value="1"/>
</dbReference>
<keyword evidence="4" id="KW-0064">Aspartyl protease</keyword>
<evidence type="ECO:0000256" key="5">
    <source>
        <dbReference type="ARBA" id="ARBA00022801"/>
    </source>
</evidence>
<dbReference type="SUPFAM" id="SSF50630">
    <property type="entry name" value="Acid proteases"/>
    <property type="match status" value="1"/>
</dbReference>
<dbReference type="GO" id="GO:0045493">
    <property type="term" value="P:xylan catabolic process"/>
    <property type="evidence" value="ECO:0007669"/>
    <property type="project" value="UniProtKB-KW"/>
</dbReference>
<accession>A0AAN8V6L8</accession>
<dbReference type="InterPro" id="IPR033121">
    <property type="entry name" value="PEPTIDASE_A1"/>
</dbReference>
<organism evidence="9 10">
    <name type="scientific">Dillenia turbinata</name>
    <dbReference type="NCBI Taxonomy" id="194707"/>
    <lineage>
        <taxon>Eukaryota</taxon>
        <taxon>Viridiplantae</taxon>
        <taxon>Streptophyta</taxon>
        <taxon>Embryophyta</taxon>
        <taxon>Tracheophyta</taxon>
        <taxon>Spermatophyta</taxon>
        <taxon>Magnoliopsida</taxon>
        <taxon>eudicotyledons</taxon>
        <taxon>Gunneridae</taxon>
        <taxon>Pentapetalae</taxon>
        <taxon>Dilleniales</taxon>
        <taxon>Dilleniaceae</taxon>
        <taxon>Dillenia</taxon>
    </lineage>
</organism>
<keyword evidence="9" id="KW-0326">Glycosidase</keyword>
<keyword evidence="2" id="KW-0645">Protease</keyword>
<feature type="active site" evidence="7">
    <location>
        <position position="102"/>
    </location>
</feature>
<keyword evidence="6" id="KW-1015">Disulfide bond</keyword>
<keyword evidence="9" id="KW-0624">Polysaccharide degradation</keyword>
<name>A0AAN8V6L8_9MAGN</name>
<keyword evidence="9" id="KW-0119">Carbohydrate metabolism</keyword>
<feature type="domain" description="Peptidase A1" evidence="8">
    <location>
        <begin position="84"/>
        <end position="418"/>
    </location>
</feature>
<gene>
    <name evidence="9" type="ORF">RJ641_006275</name>
</gene>
<protein>
    <submittedName>
        <fullName evidence="9">Xylanase inhibitor, C-terminal</fullName>
    </submittedName>
</protein>
<dbReference type="EMBL" id="JBAMMX010000014">
    <property type="protein sequence ID" value="KAK6927684.1"/>
    <property type="molecule type" value="Genomic_DNA"/>
</dbReference>
<dbReference type="InterPro" id="IPR021109">
    <property type="entry name" value="Peptidase_aspartic_dom_sf"/>
</dbReference>
<evidence type="ECO:0000313" key="9">
    <source>
        <dbReference type="EMBL" id="KAK6927684.1"/>
    </source>
</evidence>
<reference evidence="9 10" key="1">
    <citation type="submission" date="2023-12" db="EMBL/GenBank/DDBJ databases">
        <title>A high-quality genome assembly for Dillenia turbinata (Dilleniales).</title>
        <authorList>
            <person name="Chanderbali A."/>
        </authorList>
    </citation>
    <scope>NUCLEOTIDE SEQUENCE [LARGE SCALE GENOMIC DNA]</scope>
    <source>
        <strain evidence="9">LSX21</strain>
        <tissue evidence="9">Leaf</tissue>
    </source>
</reference>
<evidence type="ECO:0000256" key="7">
    <source>
        <dbReference type="PIRSR" id="PIRSR601461-1"/>
    </source>
</evidence>
<dbReference type="GO" id="GO:0016798">
    <property type="term" value="F:hydrolase activity, acting on glycosyl bonds"/>
    <property type="evidence" value="ECO:0007669"/>
    <property type="project" value="UniProtKB-KW"/>
</dbReference>
<keyword evidence="9" id="KW-0858">Xylan degradation</keyword>
<evidence type="ECO:0000256" key="6">
    <source>
        <dbReference type="ARBA" id="ARBA00023157"/>
    </source>
</evidence>
<dbReference type="InterPro" id="IPR032799">
    <property type="entry name" value="TAXi_C"/>
</dbReference>
<keyword evidence="5 9" id="KW-0378">Hydrolase</keyword>
<sequence length="423" mass="45126">MLVSSSSIGHTNEKHLKVVHRHGPCSHLDEHRTQVPNLTQILQDQLRVKWIHSRLAKSLGQDSFQASSTTLPTNSGRPIGTGNYVVTVGLGTPKEDLTLVFDTASDLSWTQCKPCVGGCYAQQEPIFDPSLSSSYSNVSCSSAQCSQNVKIGCAASTCVYGVKYGDGSETQGFLAKERLTLTSSDALDGFLFGCGQYNNGLFGKTAGLLGLGRAAESLVSQTAQKYCSFFSYCLPTFSGSTGFLSFGSSSVNCNSLNFTNLGQNADGPSFYYIDIVDIIVGGQNLNLPPSLFSSAGSIIDSGTVITRLPKTAYAALRSAFRQQMLDYPTASPPPQLFDTCYDLSGYSTVYIPKITFLFANNVNVEIVPEGILAAVSATQYCLALAGNSDDDQIAIFGNYQQQKYEVVYDVAGGQLGFGAGACD</sequence>
<dbReference type="InterPro" id="IPR001461">
    <property type="entry name" value="Aspartic_peptidase_A1"/>
</dbReference>
<keyword evidence="3" id="KW-0732">Signal</keyword>
<keyword evidence="10" id="KW-1185">Reference proteome</keyword>
<evidence type="ECO:0000259" key="8">
    <source>
        <dbReference type="PROSITE" id="PS51767"/>
    </source>
</evidence>
<dbReference type="GO" id="GO:0006508">
    <property type="term" value="P:proteolysis"/>
    <property type="evidence" value="ECO:0007669"/>
    <property type="project" value="UniProtKB-KW"/>
</dbReference>
<dbReference type="Gene3D" id="2.40.70.10">
    <property type="entry name" value="Acid Proteases"/>
    <property type="match status" value="2"/>
</dbReference>
<dbReference type="PROSITE" id="PS51767">
    <property type="entry name" value="PEPTIDASE_A1"/>
    <property type="match status" value="1"/>
</dbReference>
<evidence type="ECO:0000256" key="2">
    <source>
        <dbReference type="ARBA" id="ARBA00022670"/>
    </source>
</evidence>
<comment type="similarity">
    <text evidence="1">Belongs to the peptidase A1 family.</text>
</comment>
<dbReference type="CDD" id="cd05472">
    <property type="entry name" value="cnd41_like"/>
    <property type="match status" value="1"/>
</dbReference>
<evidence type="ECO:0000256" key="4">
    <source>
        <dbReference type="ARBA" id="ARBA00022750"/>
    </source>
</evidence>
<dbReference type="InterPro" id="IPR032861">
    <property type="entry name" value="TAXi_N"/>
</dbReference>
<dbReference type="InterPro" id="IPR033873">
    <property type="entry name" value="CND41-like"/>
</dbReference>
<comment type="caution">
    <text evidence="9">The sequence shown here is derived from an EMBL/GenBank/DDBJ whole genome shotgun (WGS) entry which is preliminary data.</text>
</comment>
<dbReference type="PRINTS" id="PR00792">
    <property type="entry name" value="PEPSIN"/>
</dbReference>
<dbReference type="Proteomes" id="UP001370490">
    <property type="component" value="Unassembled WGS sequence"/>
</dbReference>
<dbReference type="AlphaFoldDB" id="A0AAN8V6L8"/>
<evidence type="ECO:0000256" key="3">
    <source>
        <dbReference type="ARBA" id="ARBA00022729"/>
    </source>
</evidence>
<proteinExistence type="inferred from homology"/>
<dbReference type="Pfam" id="PF14543">
    <property type="entry name" value="TAXi_N"/>
    <property type="match status" value="1"/>
</dbReference>
<dbReference type="PANTHER" id="PTHR13683:SF750">
    <property type="entry name" value="ASPARTYL PROTEASE AED1"/>
    <property type="match status" value="1"/>
</dbReference>